<evidence type="ECO:0000256" key="1">
    <source>
        <dbReference type="SAM" id="MobiDB-lite"/>
    </source>
</evidence>
<keyword evidence="3" id="KW-1185">Reference proteome</keyword>
<dbReference type="RefSeq" id="WP_175490887.1">
    <property type="nucleotide sequence ID" value="NZ_FNJM01000015.1"/>
</dbReference>
<proteinExistence type="predicted"/>
<evidence type="ECO:0000313" key="2">
    <source>
        <dbReference type="EMBL" id="SDP75937.1"/>
    </source>
</evidence>
<dbReference type="AlphaFoldDB" id="A0A1H0VBV8"/>
<accession>A0A1H0VBV8</accession>
<name>A0A1H0VBV8_9CLOT</name>
<reference evidence="2 3" key="1">
    <citation type="submission" date="2016-10" db="EMBL/GenBank/DDBJ databases">
        <authorList>
            <person name="de Groot N.N."/>
        </authorList>
    </citation>
    <scope>NUCLEOTIDE SEQUENCE [LARGE SCALE GENOMIC DNA]</scope>
    <source>
        <strain evidence="2 3">DSM 12272</strain>
    </source>
</reference>
<dbReference type="STRING" id="94869.SAMN04488529_11567"/>
<sequence length="55" mass="6100">MSKKPQKNNTNINNKNLKNASPEPNDGVFIDNSPKDNFSTNGTVRYGEEADNCDI</sequence>
<gene>
    <name evidence="2" type="ORF">SAMN04488529_11567</name>
</gene>
<evidence type="ECO:0000313" key="3">
    <source>
        <dbReference type="Proteomes" id="UP000198597"/>
    </source>
</evidence>
<protein>
    <submittedName>
        <fullName evidence="2">Uncharacterized protein</fullName>
    </submittedName>
</protein>
<feature type="region of interest" description="Disordered" evidence="1">
    <location>
        <begin position="1"/>
        <end position="55"/>
    </location>
</feature>
<dbReference type="Proteomes" id="UP000198597">
    <property type="component" value="Unassembled WGS sequence"/>
</dbReference>
<feature type="compositionally biased region" description="Low complexity" evidence="1">
    <location>
        <begin position="7"/>
        <end position="19"/>
    </location>
</feature>
<dbReference type="EMBL" id="FNJM01000015">
    <property type="protein sequence ID" value="SDP75937.1"/>
    <property type="molecule type" value="Genomic_DNA"/>
</dbReference>
<organism evidence="2 3">
    <name type="scientific">Clostridium gasigenes</name>
    <dbReference type="NCBI Taxonomy" id="94869"/>
    <lineage>
        <taxon>Bacteria</taxon>
        <taxon>Bacillati</taxon>
        <taxon>Bacillota</taxon>
        <taxon>Clostridia</taxon>
        <taxon>Eubacteriales</taxon>
        <taxon>Clostridiaceae</taxon>
        <taxon>Clostridium</taxon>
    </lineage>
</organism>